<dbReference type="RefSeq" id="WP_109566173.1">
    <property type="nucleotide sequence ID" value="NZ_QGDJ01000016.1"/>
</dbReference>
<accession>A0A2Y9B3G2</accession>
<dbReference type="Proteomes" id="UP000251571">
    <property type="component" value="Unassembled WGS sequence"/>
</dbReference>
<reference evidence="2 4" key="1">
    <citation type="submission" date="2016-10" db="EMBL/GenBank/DDBJ databases">
        <authorList>
            <person name="Cai Z."/>
        </authorList>
    </citation>
    <scope>NUCLEOTIDE SEQUENCE [LARGE SCALE GENOMIC DNA]</scope>
    <source>
        <strain evidence="2 4">DSM 25227</strain>
    </source>
</reference>
<sequence>MNAAVTETLTGLDRALASGLLPSKASDLARSLRARLAAPIRVTVMGLPDTGKSRVIDLLAGDSIVPEGVRLPALRLKYGEFAMTRITRPDGSTEEQAGLDGAWAAGRRAVMVDMEAPLPALKRITLMEIGIGLGRIEQARACAWAAKQSELIIWCTRDFGAPEQAAWATMPDAIRDQAILLRPKIDLSPNPAAALDRAHRLAQDDFERVLAIDTPRALAARQGAEVDRAEFKASGGQSLIAAVLKVMDRTRQGYLDRADLLLARHPEAIEAVAPIARATPVVLVARVAPATPAPAPAAARSSSDAVAKLLNSVVSQGGDAAKAPAPALSEASLDLLRDAVTRLRSVGTELSQTEGKFRRTAMLDRSVEEIVELEERIADAQEDDPALSRAHEDVQAALDLIQLIQIENAPQAADDAVVLMLQLRRRFDRWLDRTPVAA</sequence>
<evidence type="ECO:0000313" key="3">
    <source>
        <dbReference type="Proteomes" id="UP000245839"/>
    </source>
</evidence>
<evidence type="ECO:0000313" key="1">
    <source>
        <dbReference type="EMBL" id="PWJ12500.1"/>
    </source>
</evidence>
<keyword evidence="3" id="KW-1185">Reference proteome</keyword>
<dbReference type="EMBL" id="UETC01000016">
    <property type="protein sequence ID" value="SSA50981.1"/>
    <property type="molecule type" value="Genomic_DNA"/>
</dbReference>
<protein>
    <submittedName>
        <fullName evidence="2">Uncharacterized protein</fullName>
    </submittedName>
</protein>
<proteinExistence type="predicted"/>
<dbReference type="EMBL" id="QGDJ01000016">
    <property type="protein sequence ID" value="PWJ12500.1"/>
    <property type="molecule type" value="Genomic_DNA"/>
</dbReference>
<reference evidence="1 3" key="2">
    <citation type="submission" date="2018-03" db="EMBL/GenBank/DDBJ databases">
        <title>Genomic Encyclopedia of Archaeal and Bacterial Type Strains, Phase II (KMG-II): from individual species to whole genera.</title>
        <authorList>
            <person name="Goeker M."/>
        </authorList>
    </citation>
    <scope>NUCLEOTIDE SEQUENCE [LARGE SCALE GENOMIC DNA]</scope>
    <source>
        <strain evidence="1 3">DSM 25227</strain>
    </source>
</reference>
<evidence type="ECO:0000313" key="2">
    <source>
        <dbReference type="EMBL" id="SSA50981.1"/>
    </source>
</evidence>
<organism evidence="2 4">
    <name type="scientific">Jannaschia seohaensis</name>
    <dbReference type="NCBI Taxonomy" id="475081"/>
    <lineage>
        <taxon>Bacteria</taxon>
        <taxon>Pseudomonadati</taxon>
        <taxon>Pseudomonadota</taxon>
        <taxon>Alphaproteobacteria</taxon>
        <taxon>Rhodobacterales</taxon>
        <taxon>Roseobacteraceae</taxon>
        <taxon>Jannaschia</taxon>
    </lineage>
</organism>
<dbReference type="OrthoDB" id="7647819at2"/>
<gene>
    <name evidence="1" type="ORF">BCF38_11658</name>
    <name evidence="2" type="ORF">SAMN05421539_11658</name>
</gene>
<dbReference type="Proteomes" id="UP000245839">
    <property type="component" value="Unassembled WGS sequence"/>
</dbReference>
<name>A0A2Y9B3G2_9RHOB</name>
<dbReference type="AlphaFoldDB" id="A0A2Y9B3G2"/>
<evidence type="ECO:0000313" key="4">
    <source>
        <dbReference type="Proteomes" id="UP000251571"/>
    </source>
</evidence>